<dbReference type="GO" id="GO:0006633">
    <property type="term" value="P:fatty acid biosynthetic process"/>
    <property type="evidence" value="ECO:0007669"/>
    <property type="project" value="TreeGrafter"/>
</dbReference>
<dbReference type="AlphaFoldDB" id="R1AUN2"/>
<dbReference type="Pfam" id="PF01575">
    <property type="entry name" value="MaoC_dehydratas"/>
    <property type="match status" value="1"/>
</dbReference>
<dbReference type="eggNOG" id="COG2030">
    <property type="taxonomic scope" value="Bacteria"/>
</dbReference>
<dbReference type="PANTHER" id="PTHR43437">
    <property type="entry name" value="HYDROXYACYL-THIOESTER DEHYDRATASE TYPE 2, MITOCHONDRIAL-RELATED"/>
    <property type="match status" value="1"/>
</dbReference>
<reference evidence="3 4" key="1">
    <citation type="journal article" date="2015" name="Geomicrobiol. J.">
        <title>Caldisalinibacter kiritimatiensis gen. nov., sp. nov., a moderately thermohalophilic thiosulfate-reducing bacterium from a hypersaline microbial mat.</title>
        <authorList>
            <person name="Ben Hania W."/>
            <person name="Joseph M."/>
            <person name="Fiebig A."/>
            <person name="Bunk B."/>
            <person name="Klenk H.-P."/>
            <person name="Fardeau M.-L."/>
            <person name="Spring S."/>
        </authorList>
    </citation>
    <scope>NUCLEOTIDE SEQUENCE [LARGE SCALE GENOMIC DNA]</scope>
    <source>
        <strain evidence="3 4">L21-TH-D2</strain>
    </source>
</reference>
<keyword evidence="4" id="KW-1185">Reference proteome</keyword>
<dbReference type="GO" id="GO:0019171">
    <property type="term" value="F:(3R)-hydroxyacyl-[acyl-carrier-protein] dehydratase activity"/>
    <property type="evidence" value="ECO:0007669"/>
    <property type="project" value="TreeGrafter"/>
</dbReference>
<dbReference type="EMBL" id="ARZA01000109">
    <property type="protein sequence ID" value="EOD00863.1"/>
    <property type="molecule type" value="Genomic_DNA"/>
</dbReference>
<accession>R1AUN2</accession>
<comment type="caution">
    <text evidence="3">The sequence shown here is derived from an EMBL/GenBank/DDBJ whole genome shotgun (WGS) entry which is preliminary data.</text>
</comment>
<dbReference type="Gene3D" id="3.10.129.10">
    <property type="entry name" value="Hotdog Thioesterase"/>
    <property type="match status" value="1"/>
</dbReference>
<evidence type="ECO:0000259" key="2">
    <source>
        <dbReference type="Pfam" id="PF01575"/>
    </source>
</evidence>
<dbReference type="FunFam" id="3.10.129.10:FF:000042">
    <property type="entry name" value="MaoC domain protein dehydratase"/>
    <property type="match status" value="1"/>
</dbReference>
<name>R1AUN2_9FIRM</name>
<dbReference type="STRING" id="1304284.L21TH_1066"/>
<evidence type="ECO:0000313" key="3">
    <source>
        <dbReference type="EMBL" id="EOD00863.1"/>
    </source>
</evidence>
<sequence length="146" mass="15950">MMPRDTSIDGLTLDEMDIGDKAYIQKTVTEHDIYTFAGVTGDFNVAHVNEEIAKKNMFGQRIAHGALTSGLISAVLGMKLPGAGCLYISQTSKFIRPVKIGDTIKAEAEVIKKIPEKNRVIIKTTCTNQNGDVVLIGEAEIMPRKK</sequence>
<gene>
    <name evidence="3" type="ORF">L21TH_1066</name>
</gene>
<dbReference type="RefSeq" id="WP_006311129.1">
    <property type="nucleotide sequence ID" value="NZ_ARZA01000109.1"/>
</dbReference>
<evidence type="ECO:0000313" key="4">
    <source>
        <dbReference type="Proteomes" id="UP000013378"/>
    </source>
</evidence>
<dbReference type="Proteomes" id="UP000013378">
    <property type="component" value="Unassembled WGS sequence"/>
</dbReference>
<dbReference type="EC" id="4.2.1.55" evidence="3"/>
<proteinExistence type="predicted"/>
<dbReference type="PANTHER" id="PTHR43437:SF3">
    <property type="entry name" value="HYDROXYACYL-THIOESTER DEHYDRATASE TYPE 2, MITOCHONDRIAL"/>
    <property type="match status" value="1"/>
</dbReference>
<evidence type="ECO:0000256" key="1">
    <source>
        <dbReference type="ARBA" id="ARBA00023239"/>
    </source>
</evidence>
<dbReference type="SUPFAM" id="SSF54637">
    <property type="entry name" value="Thioesterase/thiol ester dehydrase-isomerase"/>
    <property type="match status" value="1"/>
</dbReference>
<keyword evidence="1 3" id="KW-0456">Lyase</keyword>
<feature type="domain" description="MaoC-like" evidence="2">
    <location>
        <begin position="25"/>
        <end position="119"/>
    </location>
</feature>
<organism evidence="3 4">
    <name type="scientific">Caldisalinibacter kiritimatiensis</name>
    <dbReference type="NCBI Taxonomy" id="1304284"/>
    <lineage>
        <taxon>Bacteria</taxon>
        <taxon>Bacillati</taxon>
        <taxon>Bacillota</taxon>
        <taxon>Tissierellia</taxon>
        <taxon>Tissierellales</taxon>
        <taxon>Thermohalobacteraceae</taxon>
        <taxon>Caldisalinibacter</taxon>
    </lineage>
</organism>
<protein>
    <submittedName>
        <fullName evidence="3">3-hydroxybutyryl-CoA dehydratase</fullName>
        <ecNumber evidence="3">4.2.1.55</ecNumber>
    </submittedName>
</protein>
<dbReference type="InterPro" id="IPR050965">
    <property type="entry name" value="UPF0336/Enoyl-CoA_hydratase"/>
</dbReference>
<dbReference type="InterPro" id="IPR002539">
    <property type="entry name" value="MaoC-like_dom"/>
</dbReference>
<dbReference type="CDD" id="cd03449">
    <property type="entry name" value="R_hydratase"/>
    <property type="match status" value="1"/>
</dbReference>
<dbReference type="InterPro" id="IPR029069">
    <property type="entry name" value="HotDog_dom_sf"/>
</dbReference>